<dbReference type="Pfam" id="PF03476">
    <property type="entry name" value="MOSC_N"/>
    <property type="match status" value="1"/>
</dbReference>
<accession>A0A1H6DZB6</accession>
<protein>
    <recommendedName>
        <fullName evidence="1">MOSC domain-containing protein</fullName>
    </recommendedName>
</protein>
<dbReference type="EMBL" id="FNVU01000021">
    <property type="protein sequence ID" value="SEG90096.1"/>
    <property type="molecule type" value="Genomic_DNA"/>
</dbReference>
<keyword evidence="3" id="KW-1185">Reference proteome</keyword>
<dbReference type="InterPro" id="IPR005302">
    <property type="entry name" value="MoCF_Sase_C"/>
</dbReference>
<dbReference type="SUPFAM" id="SSF141673">
    <property type="entry name" value="MOSC N-terminal domain-like"/>
    <property type="match status" value="1"/>
</dbReference>
<evidence type="ECO:0000259" key="1">
    <source>
        <dbReference type="PROSITE" id="PS51340"/>
    </source>
</evidence>
<name>A0A1H6DZB6_9ACTN</name>
<dbReference type="PROSITE" id="PS51340">
    <property type="entry name" value="MOSC"/>
    <property type="match status" value="1"/>
</dbReference>
<dbReference type="Proteomes" id="UP000236754">
    <property type="component" value="Unassembled WGS sequence"/>
</dbReference>
<evidence type="ECO:0000313" key="3">
    <source>
        <dbReference type="Proteomes" id="UP000236754"/>
    </source>
</evidence>
<dbReference type="InterPro" id="IPR011037">
    <property type="entry name" value="Pyrv_Knase-like_insert_dom_sf"/>
</dbReference>
<dbReference type="SUPFAM" id="SSF50800">
    <property type="entry name" value="PK beta-barrel domain-like"/>
    <property type="match status" value="1"/>
</dbReference>
<dbReference type="GO" id="GO:0030151">
    <property type="term" value="F:molybdenum ion binding"/>
    <property type="evidence" value="ECO:0007669"/>
    <property type="project" value="InterPro"/>
</dbReference>
<dbReference type="PANTHER" id="PTHR14237:SF19">
    <property type="entry name" value="MITOCHONDRIAL AMIDOXIME REDUCING COMPONENT 1"/>
    <property type="match status" value="1"/>
</dbReference>
<dbReference type="InterPro" id="IPR005303">
    <property type="entry name" value="MOCOS_middle"/>
</dbReference>
<dbReference type="PANTHER" id="PTHR14237">
    <property type="entry name" value="MOLYBDOPTERIN COFACTOR SULFURASE MOSC"/>
    <property type="match status" value="1"/>
</dbReference>
<dbReference type="GO" id="GO:0003824">
    <property type="term" value="F:catalytic activity"/>
    <property type="evidence" value="ECO:0007669"/>
    <property type="project" value="InterPro"/>
</dbReference>
<proteinExistence type="predicted"/>
<organism evidence="2 3">
    <name type="scientific">Actinacidiphila yanglinensis</name>
    <dbReference type="NCBI Taxonomy" id="310779"/>
    <lineage>
        <taxon>Bacteria</taxon>
        <taxon>Bacillati</taxon>
        <taxon>Actinomycetota</taxon>
        <taxon>Actinomycetes</taxon>
        <taxon>Kitasatosporales</taxon>
        <taxon>Streptomycetaceae</taxon>
        <taxon>Actinacidiphila</taxon>
    </lineage>
</organism>
<dbReference type="Pfam" id="PF03473">
    <property type="entry name" value="MOSC"/>
    <property type="match status" value="1"/>
</dbReference>
<feature type="domain" description="MOSC" evidence="1">
    <location>
        <begin position="127"/>
        <end position="280"/>
    </location>
</feature>
<dbReference type="AlphaFoldDB" id="A0A1H6DZB6"/>
<gene>
    <name evidence="2" type="ORF">SAMN05216223_12179</name>
</gene>
<evidence type="ECO:0000313" key="2">
    <source>
        <dbReference type="EMBL" id="SEG90096.1"/>
    </source>
</evidence>
<reference evidence="2 3" key="1">
    <citation type="submission" date="2016-10" db="EMBL/GenBank/DDBJ databases">
        <authorList>
            <person name="de Groot N.N."/>
        </authorList>
    </citation>
    <scope>NUCLEOTIDE SEQUENCE [LARGE SCALE GENOMIC DNA]</scope>
    <source>
        <strain evidence="2 3">CGMCC 4.2023</strain>
    </source>
</reference>
<sequence>MTTSILPALPTVGALHVYPVKSLRATSTPTAVVEPWGLAGDRRWMLVDAATGKAVTQREDPRLALLHTALTGGGGLRVTAPGRDPLDVAVPAHAPLETARIFSGQVEVRPADEPACAWFSDHLGSPVRLVHLDRPELRRPIDPDYAGPGETVSFADGFPLLVTTTASLDALNHLIAGGDRPHEGPLPMDRFRPNAVIDGTAPWAEDGWRRIRIGEVVFRVPKDCARCVVTTTDQATGRRGQEPLRTLARHRNFGARLVFGQNLVPETSGTLHVGDPLTVME</sequence>
<dbReference type="RefSeq" id="WP_235032540.1">
    <property type="nucleotide sequence ID" value="NZ_FNVU01000021.1"/>
</dbReference>
<dbReference type="GO" id="GO:0030170">
    <property type="term" value="F:pyridoxal phosphate binding"/>
    <property type="evidence" value="ECO:0007669"/>
    <property type="project" value="InterPro"/>
</dbReference>